<evidence type="ECO:0000313" key="1">
    <source>
        <dbReference type="EMBL" id="EFX82976.1"/>
    </source>
</evidence>
<evidence type="ECO:0000313" key="2">
    <source>
        <dbReference type="Proteomes" id="UP000000305"/>
    </source>
</evidence>
<proteinExistence type="predicted"/>
<accession>E9GBL3</accession>
<dbReference type="HOGENOM" id="CLU_1847129_0_0_1"/>
<keyword evidence="2" id="KW-1185">Reference proteome</keyword>
<dbReference type="KEGG" id="dpx:DAPPUDRAFT_100898"/>
<reference evidence="1 2" key="1">
    <citation type="journal article" date="2011" name="Science">
        <title>The ecoresponsive genome of Daphnia pulex.</title>
        <authorList>
            <person name="Colbourne J.K."/>
            <person name="Pfrender M.E."/>
            <person name="Gilbert D."/>
            <person name="Thomas W.K."/>
            <person name="Tucker A."/>
            <person name="Oakley T.H."/>
            <person name="Tokishita S."/>
            <person name="Aerts A."/>
            <person name="Arnold G.J."/>
            <person name="Basu M.K."/>
            <person name="Bauer D.J."/>
            <person name="Caceres C.E."/>
            <person name="Carmel L."/>
            <person name="Casola C."/>
            <person name="Choi J.H."/>
            <person name="Detter J.C."/>
            <person name="Dong Q."/>
            <person name="Dusheyko S."/>
            <person name="Eads B.D."/>
            <person name="Frohlich T."/>
            <person name="Geiler-Samerotte K.A."/>
            <person name="Gerlach D."/>
            <person name="Hatcher P."/>
            <person name="Jogdeo S."/>
            <person name="Krijgsveld J."/>
            <person name="Kriventseva E.V."/>
            <person name="Kultz D."/>
            <person name="Laforsch C."/>
            <person name="Lindquist E."/>
            <person name="Lopez J."/>
            <person name="Manak J.R."/>
            <person name="Muller J."/>
            <person name="Pangilinan J."/>
            <person name="Patwardhan R.P."/>
            <person name="Pitluck S."/>
            <person name="Pritham E.J."/>
            <person name="Rechtsteiner A."/>
            <person name="Rho M."/>
            <person name="Rogozin I.B."/>
            <person name="Sakarya O."/>
            <person name="Salamov A."/>
            <person name="Schaack S."/>
            <person name="Shapiro H."/>
            <person name="Shiga Y."/>
            <person name="Skalitzky C."/>
            <person name="Smith Z."/>
            <person name="Souvorov A."/>
            <person name="Sung W."/>
            <person name="Tang Z."/>
            <person name="Tsuchiya D."/>
            <person name="Tu H."/>
            <person name="Vos H."/>
            <person name="Wang M."/>
            <person name="Wolf Y.I."/>
            <person name="Yamagata H."/>
            <person name="Yamada T."/>
            <person name="Ye Y."/>
            <person name="Shaw J.R."/>
            <person name="Andrews J."/>
            <person name="Crease T.J."/>
            <person name="Tang H."/>
            <person name="Lucas S.M."/>
            <person name="Robertson H.M."/>
            <person name="Bork P."/>
            <person name="Koonin E.V."/>
            <person name="Zdobnov E.M."/>
            <person name="Grigoriev I.V."/>
            <person name="Lynch M."/>
            <person name="Boore J.L."/>
        </authorList>
    </citation>
    <scope>NUCLEOTIDE SEQUENCE [LARGE SCALE GENOMIC DNA]</scope>
</reference>
<dbReference type="InParanoid" id="E9GBL3"/>
<dbReference type="AlphaFoldDB" id="E9GBL3"/>
<dbReference type="EMBL" id="GL732538">
    <property type="protein sequence ID" value="EFX82976.1"/>
    <property type="molecule type" value="Genomic_DNA"/>
</dbReference>
<sequence>MALRMVEVGNEKKRIKSNVTGEDGHVPHIEGVASRENHNLSHMKFAITESETAMDNETGLAILSALLDSMSYPNKILTSEEANSTGIDVKDLHKILLTGCYYPPKLQNITDITTNDKEVDKTTDTTAVGNETNLVPSKQ</sequence>
<protein>
    <submittedName>
        <fullName evidence="1">Uncharacterized protein</fullName>
    </submittedName>
</protein>
<gene>
    <name evidence="1" type="ORF">DAPPUDRAFT_100898</name>
</gene>
<dbReference type="Proteomes" id="UP000000305">
    <property type="component" value="Unassembled WGS sequence"/>
</dbReference>
<name>E9GBL3_DAPPU</name>
<organism evidence="1 2">
    <name type="scientific">Daphnia pulex</name>
    <name type="common">Water flea</name>
    <dbReference type="NCBI Taxonomy" id="6669"/>
    <lineage>
        <taxon>Eukaryota</taxon>
        <taxon>Metazoa</taxon>
        <taxon>Ecdysozoa</taxon>
        <taxon>Arthropoda</taxon>
        <taxon>Crustacea</taxon>
        <taxon>Branchiopoda</taxon>
        <taxon>Diplostraca</taxon>
        <taxon>Cladocera</taxon>
        <taxon>Anomopoda</taxon>
        <taxon>Daphniidae</taxon>
        <taxon>Daphnia</taxon>
    </lineage>
</organism>